<evidence type="ECO:0000313" key="1">
    <source>
        <dbReference type="EMBL" id="KAJ3559367.1"/>
    </source>
</evidence>
<accession>A0ACC1TEM4</accession>
<organism evidence="1 2">
    <name type="scientific">Phlebia brevispora</name>
    <dbReference type="NCBI Taxonomy" id="194682"/>
    <lineage>
        <taxon>Eukaryota</taxon>
        <taxon>Fungi</taxon>
        <taxon>Dikarya</taxon>
        <taxon>Basidiomycota</taxon>
        <taxon>Agaricomycotina</taxon>
        <taxon>Agaricomycetes</taxon>
        <taxon>Polyporales</taxon>
        <taxon>Meruliaceae</taxon>
        <taxon>Phlebia</taxon>
    </lineage>
</organism>
<name>A0ACC1TEM4_9APHY</name>
<comment type="caution">
    <text evidence="1">The sequence shown here is derived from an EMBL/GenBank/DDBJ whole genome shotgun (WGS) entry which is preliminary data.</text>
</comment>
<proteinExistence type="predicted"/>
<gene>
    <name evidence="1" type="ORF">NM688_g399</name>
</gene>
<dbReference type="Proteomes" id="UP001148662">
    <property type="component" value="Unassembled WGS sequence"/>
</dbReference>
<dbReference type="EMBL" id="JANHOG010000030">
    <property type="protein sequence ID" value="KAJ3559367.1"/>
    <property type="molecule type" value="Genomic_DNA"/>
</dbReference>
<keyword evidence="2" id="KW-1185">Reference proteome</keyword>
<sequence length="406" mass="44023">MADASTKVLVVGAGIAGPVLSIFLKSKGYDPVIYERTDGPISDAGLSLCLQPNGLLVLNKVPGLVESIDGRSIDFFGFYSVLPEDKGTLAESDIPKVLREHRGVGLVGVRRAAFHQTLVHAAEKAGIPIMWGHKLVGLSQGDDYVTVKFENGSEATGSFVIGCDGLHSNTRTSLFGEEKADFTGLVQTGGICTIPESLKSTPPMVRNVFGHAAHMVMYPINGTQCSWAATQREPEAKETWKAMNKDGAREFREKTTFASWDYGAGDVVKSTETLIKYGLYDRPELAAWHKGRVCLIGDAAHPTSPHLGQGANQAFEDVGLLVELLDKHNPSSAPPSAAVLEAIFSELEKVRIPRTAALVKQARTQGESRVVDGVEACIKRNAAYREIWKDHDSVAKHMSHIYEDKQ</sequence>
<reference evidence="1" key="1">
    <citation type="submission" date="2022-07" db="EMBL/GenBank/DDBJ databases">
        <title>Genome Sequence of Phlebia brevispora.</title>
        <authorList>
            <person name="Buettner E."/>
        </authorList>
    </citation>
    <scope>NUCLEOTIDE SEQUENCE</scope>
    <source>
        <strain evidence="1">MPL23</strain>
    </source>
</reference>
<evidence type="ECO:0000313" key="2">
    <source>
        <dbReference type="Proteomes" id="UP001148662"/>
    </source>
</evidence>
<protein>
    <submittedName>
        <fullName evidence="1">Uncharacterized protein</fullName>
    </submittedName>
</protein>